<dbReference type="NCBIfam" id="TIGR00860">
    <property type="entry name" value="LIC"/>
    <property type="match status" value="1"/>
</dbReference>
<evidence type="ECO:0000256" key="11">
    <source>
        <dbReference type="ARBA" id="ARBA00023170"/>
    </source>
</evidence>
<feature type="transmembrane region" description="Helical" evidence="21">
    <location>
        <begin position="269"/>
        <end position="287"/>
    </location>
</feature>
<dbReference type="GO" id="GO:0022848">
    <property type="term" value="F:acetylcholine-gated monoatomic cation-selective channel activity"/>
    <property type="evidence" value="ECO:0007669"/>
    <property type="project" value="InterPro"/>
</dbReference>
<evidence type="ECO:0000256" key="2">
    <source>
        <dbReference type="ARBA" id="ARBA00022448"/>
    </source>
</evidence>
<dbReference type="GO" id="GO:0045211">
    <property type="term" value="C:postsynaptic membrane"/>
    <property type="evidence" value="ECO:0007669"/>
    <property type="project" value="UniProtKB-SubCell"/>
</dbReference>
<gene>
    <name evidence="25" type="primary">CHRNB1</name>
</gene>
<dbReference type="SUPFAM" id="SSF63712">
    <property type="entry name" value="Nicotinic receptor ligand binding domain-like"/>
    <property type="match status" value="1"/>
</dbReference>
<dbReference type="FunFam" id="2.70.170.10:FF:000012">
    <property type="entry name" value="Nicotinic acetylcholine receptor subunit gamma"/>
    <property type="match status" value="1"/>
</dbReference>
<evidence type="ECO:0000256" key="5">
    <source>
        <dbReference type="ARBA" id="ARBA00022729"/>
    </source>
</evidence>
<feature type="domain" description="Neurotransmitter-gated ion-channel transmembrane" evidence="23">
    <location>
        <begin position="244"/>
        <end position="480"/>
    </location>
</feature>
<feature type="domain" description="Neurotransmitter-gated ion-channel ligand-binding" evidence="22">
    <location>
        <begin position="26"/>
        <end position="237"/>
    </location>
</feature>
<evidence type="ECO:0000256" key="1">
    <source>
        <dbReference type="ARBA" id="ARBA00003328"/>
    </source>
</evidence>
<evidence type="ECO:0000313" key="24">
    <source>
        <dbReference type="Proteomes" id="UP001190640"/>
    </source>
</evidence>
<evidence type="ECO:0000256" key="18">
    <source>
        <dbReference type="ARBA" id="ARBA00036239"/>
    </source>
</evidence>
<evidence type="ECO:0000256" key="4">
    <source>
        <dbReference type="ARBA" id="ARBA00022692"/>
    </source>
</evidence>
<dbReference type="RefSeq" id="XP_054851128.1">
    <property type="nucleotide sequence ID" value="XM_054995153.1"/>
</dbReference>
<dbReference type="PRINTS" id="PR00252">
    <property type="entry name" value="NRIONCHANNEL"/>
</dbReference>
<keyword evidence="11 25" id="KW-0675">Receptor</keyword>
<dbReference type="InterPro" id="IPR018000">
    <property type="entry name" value="Neurotransmitter_ion_chnl_CS"/>
</dbReference>
<feature type="transmembrane region" description="Helical" evidence="21">
    <location>
        <begin position="238"/>
        <end position="262"/>
    </location>
</feature>
<comment type="function">
    <text evidence="1">After binding acetylcholine, the AChR responds by an extensive change in conformation that affects all subunits and leads to opening of an ion-conducting channel across the plasma membrane.</text>
</comment>
<dbReference type="Gene3D" id="2.70.170.10">
    <property type="entry name" value="Neurotransmitter-gated ion-channel ligand-binding domain"/>
    <property type="match status" value="1"/>
</dbReference>
<dbReference type="GO" id="GO:0004888">
    <property type="term" value="F:transmembrane signaling receptor activity"/>
    <property type="evidence" value="ECO:0007669"/>
    <property type="project" value="InterPro"/>
</dbReference>
<keyword evidence="15 21" id="KW-0407">Ion channel</keyword>
<evidence type="ECO:0000256" key="17">
    <source>
        <dbReference type="ARBA" id="ARBA00034430"/>
    </source>
</evidence>
<dbReference type="Proteomes" id="UP001190640">
    <property type="component" value="Chromosome 12"/>
</dbReference>
<evidence type="ECO:0000256" key="7">
    <source>
        <dbReference type="ARBA" id="ARBA00023018"/>
    </source>
</evidence>
<keyword evidence="10" id="KW-1015">Disulfide bond</keyword>
<keyword evidence="2 21" id="KW-0813">Transport</keyword>
<organism evidence="24 25">
    <name type="scientific">Eublepharis macularius</name>
    <name type="common">Leopard gecko</name>
    <name type="synonym">Cyrtodactylus macularius</name>
    <dbReference type="NCBI Taxonomy" id="481883"/>
    <lineage>
        <taxon>Eukaryota</taxon>
        <taxon>Metazoa</taxon>
        <taxon>Chordata</taxon>
        <taxon>Craniata</taxon>
        <taxon>Vertebrata</taxon>
        <taxon>Euteleostomi</taxon>
        <taxon>Lepidosauria</taxon>
        <taxon>Squamata</taxon>
        <taxon>Bifurcata</taxon>
        <taxon>Gekkota</taxon>
        <taxon>Eublepharidae</taxon>
        <taxon>Eublepharinae</taxon>
        <taxon>Eublepharis</taxon>
    </lineage>
</organism>
<evidence type="ECO:0000256" key="9">
    <source>
        <dbReference type="ARBA" id="ARBA00023136"/>
    </source>
</evidence>
<comment type="similarity">
    <text evidence="19">Belongs to the ligand-gated ion channel (TC 1.A.9) family. Acetylcholine receptor (TC 1.A.9.1) subfamily. Beta-1/CHRNB1 sub-subfamily.</text>
</comment>
<proteinExistence type="inferred from homology"/>
<sequence length="494" mass="56725">MALSATVWGLLWALSSVAVTASETEGRLLEALSQNYSTTVRPARSISDKVPVQIGMSLSQLISLDEKNEQLTTKVYMDLTWTDYRLTWNPADYDGITSIGIFSEEVWLPDIVLMNNNDGGFDVALSVSVLVTNEGIVRWQPPAVYRSSCSIQVTYFPFDWQNCSMTFRSYTYDASEVTLLHPRKEDGEELKEIIIYENAFIDNGQWEIRHKSARKNTLPGDPLYEDITFYLIIRRKPLFYLINVIIPCVLITILAIFVFYLPPDAGEKMTLSIFALLTLTVFLLLLADKVPETSLAVPIIVKYLMFTMTLVTFSVILSVVDLNLHHRSPNTHEMPFWVRQIFIHKLPRYLGLRRPKPEPTLKPVPLPPKQEPVVKSNRRVDEYFLRTPACDFLFPKPNRFQPEVFSTDMKKFIEGPSHYLALPPDLKSAMDAVMYIAEQLQDQEDYDALKEDWEYVAIVVDRLFFWTFITFTSVGTLTIFLDASYNLPPEHPFP</sequence>
<evidence type="ECO:0000256" key="8">
    <source>
        <dbReference type="ARBA" id="ARBA00023065"/>
    </source>
</evidence>
<dbReference type="InterPro" id="IPR036734">
    <property type="entry name" value="Neur_chan_lig-bd_sf"/>
</dbReference>
<dbReference type="Gene3D" id="1.20.58.390">
    <property type="entry name" value="Neurotransmitter-gated ion-channel transmembrane domain"/>
    <property type="match status" value="2"/>
</dbReference>
<dbReference type="SUPFAM" id="SSF90112">
    <property type="entry name" value="Neurotransmitter-gated ion-channel transmembrane pore"/>
    <property type="match status" value="1"/>
</dbReference>
<dbReference type="KEGG" id="emc:129340380"/>
<dbReference type="Pfam" id="PF02931">
    <property type="entry name" value="Neur_chan_LBD"/>
    <property type="match status" value="1"/>
</dbReference>
<dbReference type="AlphaFoldDB" id="A0AA97K5N6"/>
<keyword evidence="9 21" id="KW-0472">Membrane</keyword>
<dbReference type="CTD" id="1140"/>
<evidence type="ECO:0000256" key="19">
    <source>
        <dbReference type="ARBA" id="ARBA00037951"/>
    </source>
</evidence>
<dbReference type="PROSITE" id="PS00236">
    <property type="entry name" value="NEUROTR_ION_CHANNEL"/>
    <property type="match status" value="1"/>
</dbReference>
<dbReference type="InterPro" id="IPR006201">
    <property type="entry name" value="Neur_channel"/>
</dbReference>
<evidence type="ECO:0000259" key="22">
    <source>
        <dbReference type="Pfam" id="PF02931"/>
    </source>
</evidence>
<reference evidence="25" key="1">
    <citation type="submission" date="2025-08" db="UniProtKB">
        <authorList>
            <consortium name="RefSeq"/>
        </authorList>
    </citation>
    <scope>IDENTIFICATION</scope>
    <source>
        <tissue evidence="25">Blood</tissue>
    </source>
</reference>
<keyword evidence="8 21" id="KW-0406">Ion transport</keyword>
<evidence type="ECO:0000256" key="12">
    <source>
        <dbReference type="ARBA" id="ARBA00023180"/>
    </source>
</evidence>
<evidence type="ECO:0000259" key="23">
    <source>
        <dbReference type="Pfam" id="PF02932"/>
    </source>
</evidence>
<evidence type="ECO:0000313" key="25">
    <source>
        <dbReference type="RefSeq" id="XP_054851128.1"/>
    </source>
</evidence>
<dbReference type="InterPro" id="IPR038050">
    <property type="entry name" value="Neuro_actylchol_rec"/>
</dbReference>
<evidence type="ECO:0000256" key="21">
    <source>
        <dbReference type="RuleBase" id="RU000687"/>
    </source>
</evidence>
<feature type="chain" id="PRO_5041514980" description="Acetylcholine receptor subunit beta" evidence="21">
    <location>
        <begin position="22"/>
        <end position="494"/>
    </location>
</feature>
<evidence type="ECO:0000256" key="15">
    <source>
        <dbReference type="ARBA" id="ARBA00023303"/>
    </source>
</evidence>
<dbReference type="InterPro" id="IPR006029">
    <property type="entry name" value="Neurotrans-gated_channel_TM"/>
</dbReference>
<evidence type="ECO:0000256" key="16">
    <source>
        <dbReference type="ARBA" id="ARBA00034104"/>
    </source>
</evidence>
<evidence type="ECO:0000256" key="20">
    <source>
        <dbReference type="ARBA" id="ARBA00040199"/>
    </source>
</evidence>
<dbReference type="CDD" id="cd19064">
    <property type="entry name" value="LGIC_TM_nAChR"/>
    <property type="match status" value="1"/>
</dbReference>
<keyword evidence="12" id="KW-0325">Glycoprotein</keyword>
<dbReference type="GO" id="GO:0005892">
    <property type="term" value="C:acetylcholine-gated channel complex"/>
    <property type="evidence" value="ECO:0007669"/>
    <property type="project" value="UniProtKB-ARBA"/>
</dbReference>
<evidence type="ECO:0000256" key="3">
    <source>
        <dbReference type="ARBA" id="ARBA00022475"/>
    </source>
</evidence>
<keyword evidence="3" id="KW-1003">Cell membrane</keyword>
<keyword evidence="6 21" id="KW-1133">Transmembrane helix</keyword>
<keyword evidence="5 21" id="KW-0732">Signal</keyword>
<protein>
    <recommendedName>
        <fullName evidence="20">Acetylcholine receptor subunit beta</fullName>
    </recommendedName>
</protein>
<comment type="catalytic activity">
    <reaction evidence="17">
        <text>K(+)(in) = K(+)(out)</text>
        <dbReference type="Rhea" id="RHEA:29463"/>
        <dbReference type="ChEBI" id="CHEBI:29103"/>
    </reaction>
</comment>
<dbReference type="PRINTS" id="PR00254">
    <property type="entry name" value="NICOTINICR"/>
</dbReference>
<dbReference type="InterPro" id="IPR006202">
    <property type="entry name" value="Neur_chan_lig-bd"/>
</dbReference>
<comment type="subcellular location">
    <subcellularLocation>
        <location evidence="16">Postsynaptic cell membrane</location>
        <topology evidence="16">Multi-pass membrane protein</topology>
    </subcellularLocation>
</comment>
<comment type="catalytic activity">
    <reaction evidence="18">
        <text>Na(+)(in) = Na(+)(out)</text>
        <dbReference type="Rhea" id="RHEA:34963"/>
        <dbReference type="ChEBI" id="CHEBI:29101"/>
    </reaction>
</comment>
<feature type="transmembrane region" description="Helical" evidence="21">
    <location>
        <begin position="463"/>
        <end position="485"/>
    </location>
</feature>
<feature type="transmembrane region" description="Helical" evidence="21">
    <location>
        <begin position="299"/>
        <end position="320"/>
    </location>
</feature>
<dbReference type="InterPro" id="IPR036719">
    <property type="entry name" value="Neuro-gated_channel_TM_sf"/>
</dbReference>
<keyword evidence="13" id="KW-0628">Postsynaptic cell membrane</keyword>
<name>A0AA97K5N6_EUBMA</name>
<accession>A0AA97K5N6</accession>
<evidence type="ECO:0000256" key="14">
    <source>
        <dbReference type="ARBA" id="ARBA00023286"/>
    </source>
</evidence>
<dbReference type="FunFam" id="1.20.58.390:FF:000031">
    <property type="entry name" value="Cholinergic receptor nicotinic beta 1 subunit"/>
    <property type="match status" value="1"/>
</dbReference>
<keyword evidence="24" id="KW-1185">Reference proteome</keyword>
<dbReference type="FunFam" id="1.20.58.390:FF:000026">
    <property type="entry name" value="Cholinergic receptor nicotinic beta 1 subunit"/>
    <property type="match status" value="1"/>
</dbReference>
<evidence type="ECO:0000256" key="13">
    <source>
        <dbReference type="ARBA" id="ARBA00023257"/>
    </source>
</evidence>
<dbReference type="PANTHER" id="PTHR18945">
    <property type="entry name" value="NEUROTRANSMITTER GATED ION CHANNEL"/>
    <property type="match status" value="1"/>
</dbReference>
<keyword evidence="4 21" id="KW-0812">Transmembrane</keyword>
<keyword evidence="14" id="KW-1071">Ligand-gated ion channel</keyword>
<evidence type="ECO:0000256" key="6">
    <source>
        <dbReference type="ARBA" id="ARBA00022989"/>
    </source>
</evidence>
<keyword evidence="7" id="KW-0770">Synapse</keyword>
<dbReference type="GeneID" id="129340380"/>
<dbReference type="Pfam" id="PF02932">
    <property type="entry name" value="Neur_chan_memb"/>
    <property type="match status" value="1"/>
</dbReference>
<dbReference type="InterPro" id="IPR002394">
    <property type="entry name" value="Nicotinic_acetylcholine_rcpt"/>
</dbReference>
<feature type="signal peptide" evidence="21">
    <location>
        <begin position="1"/>
        <end position="21"/>
    </location>
</feature>
<evidence type="ECO:0000256" key="10">
    <source>
        <dbReference type="ARBA" id="ARBA00023157"/>
    </source>
</evidence>